<evidence type="ECO:0000256" key="6">
    <source>
        <dbReference type="PROSITE-ProRule" id="PRU01240"/>
    </source>
</evidence>
<dbReference type="InterPro" id="IPR034058">
    <property type="entry name" value="TagA/B/C/D_pept_dom"/>
</dbReference>
<dbReference type="Pfam" id="PF00082">
    <property type="entry name" value="Peptidase_S8"/>
    <property type="match status" value="1"/>
</dbReference>
<evidence type="ECO:0000256" key="1">
    <source>
        <dbReference type="ARBA" id="ARBA00011073"/>
    </source>
</evidence>
<evidence type="ECO:0000256" key="7">
    <source>
        <dbReference type="RuleBase" id="RU003355"/>
    </source>
</evidence>
<name>D2W4J4_NAEGR</name>
<dbReference type="Gene3D" id="2.60.120.380">
    <property type="match status" value="1"/>
</dbReference>
<feature type="active site" description="Charge relay system" evidence="5 6">
    <location>
        <position position="592"/>
    </location>
</feature>
<dbReference type="InterPro" id="IPR051048">
    <property type="entry name" value="Peptidase_S8/S53_subtilisin"/>
</dbReference>
<dbReference type="EMBL" id="GG738960">
    <property type="protein sequence ID" value="EFC36008.1"/>
    <property type="molecule type" value="Genomic_DNA"/>
</dbReference>
<keyword evidence="4 6" id="KW-0720">Serine protease</keyword>
<dbReference type="InterPro" id="IPR015500">
    <property type="entry name" value="Peptidase_S8_subtilisin-rel"/>
</dbReference>
<reference evidence="9 10" key="1">
    <citation type="journal article" date="2010" name="Cell">
        <title>The genome of Naegleria gruberi illuminates early eukaryotic versatility.</title>
        <authorList>
            <person name="Fritz-Laylin L.K."/>
            <person name="Prochnik S.E."/>
            <person name="Ginger M.L."/>
            <person name="Dacks J.B."/>
            <person name="Carpenter M.L."/>
            <person name="Field M.C."/>
            <person name="Kuo A."/>
            <person name="Paredez A."/>
            <person name="Chapman J."/>
            <person name="Pham J."/>
            <person name="Shu S."/>
            <person name="Neupane R."/>
            <person name="Cipriano M."/>
            <person name="Mancuso J."/>
            <person name="Tu H."/>
            <person name="Salamov A."/>
            <person name="Lindquist E."/>
            <person name="Shapiro H."/>
            <person name="Lucas S."/>
            <person name="Grigoriev I.V."/>
            <person name="Cande W.Z."/>
            <person name="Fulton C."/>
            <person name="Rokhsar D.S."/>
            <person name="Dawson S.C."/>
        </authorList>
    </citation>
    <scope>NUCLEOTIDE SEQUENCE [LARGE SCALE GENOMIC DNA]</scope>
    <source>
        <strain evidence="9 10">NEG-M</strain>
    </source>
</reference>
<dbReference type="PANTHER" id="PTHR43399:SF4">
    <property type="entry name" value="CELL WALL-ASSOCIATED PROTEASE"/>
    <property type="match status" value="1"/>
</dbReference>
<dbReference type="RefSeq" id="XP_002668752.1">
    <property type="nucleotide sequence ID" value="XM_002668706.1"/>
</dbReference>
<dbReference type="SUPFAM" id="SSF49785">
    <property type="entry name" value="Galactose-binding domain-like"/>
    <property type="match status" value="1"/>
</dbReference>
<feature type="domain" description="Peptidase S8/S53" evidence="8">
    <location>
        <begin position="301"/>
        <end position="643"/>
    </location>
</feature>
<comment type="similarity">
    <text evidence="1 6 7">Belongs to the peptidase S8 family.</text>
</comment>
<dbReference type="GO" id="GO:0006508">
    <property type="term" value="P:proteolysis"/>
    <property type="evidence" value="ECO:0007669"/>
    <property type="project" value="UniProtKB-KW"/>
</dbReference>
<feature type="active site" description="Charge relay system" evidence="5 6">
    <location>
        <position position="310"/>
    </location>
</feature>
<feature type="active site" description="Charge relay system" evidence="5 6">
    <location>
        <position position="356"/>
    </location>
</feature>
<evidence type="ECO:0000313" key="10">
    <source>
        <dbReference type="Proteomes" id="UP000006671"/>
    </source>
</evidence>
<keyword evidence="2 6" id="KW-0645">Protease</keyword>
<evidence type="ECO:0000313" key="9">
    <source>
        <dbReference type="EMBL" id="EFC36008.1"/>
    </source>
</evidence>
<gene>
    <name evidence="9" type="ORF">NAEGRDRAFT_76328</name>
</gene>
<dbReference type="PRINTS" id="PR00723">
    <property type="entry name" value="SUBTILISIN"/>
</dbReference>
<dbReference type="InterPro" id="IPR036852">
    <property type="entry name" value="Peptidase_S8/S53_dom_sf"/>
</dbReference>
<accession>D2W4J4</accession>
<evidence type="ECO:0000256" key="5">
    <source>
        <dbReference type="PIRSR" id="PIRSR615500-1"/>
    </source>
</evidence>
<dbReference type="InterPro" id="IPR023828">
    <property type="entry name" value="Peptidase_S8_Ser-AS"/>
</dbReference>
<dbReference type="InterPro" id="IPR023827">
    <property type="entry name" value="Peptidase_S8_Asp-AS"/>
</dbReference>
<dbReference type="PROSITE" id="PS00138">
    <property type="entry name" value="SUBTILASE_SER"/>
    <property type="match status" value="1"/>
</dbReference>
<dbReference type="VEuPathDB" id="AmoebaDB:NAEGRDRAFT_76328"/>
<dbReference type="CDD" id="cd04842">
    <property type="entry name" value="Peptidases_S8_Kp43_protease"/>
    <property type="match status" value="1"/>
</dbReference>
<proteinExistence type="inferred from homology"/>
<dbReference type="SUPFAM" id="SSF52743">
    <property type="entry name" value="Subtilisin-like"/>
    <property type="match status" value="1"/>
</dbReference>
<dbReference type="InterPro" id="IPR008979">
    <property type="entry name" value="Galactose-bd-like_sf"/>
</dbReference>
<dbReference type="Gene3D" id="3.40.50.200">
    <property type="entry name" value="Peptidase S8/S53 domain"/>
    <property type="match status" value="1"/>
</dbReference>
<keyword evidence="10" id="KW-1185">Reference proteome</keyword>
<evidence type="ECO:0000256" key="4">
    <source>
        <dbReference type="ARBA" id="ARBA00022825"/>
    </source>
</evidence>
<keyword evidence="3 6" id="KW-0378">Hydrolase</keyword>
<dbReference type="PROSITE" id="PS51892">
    <property type="entry name" value="SUBTILASE"/>
    <property type="match status" value="1"/>
</dbReference>
<organism evidence="10">
    <name type="scientific">Naegleria gruberi</name>
    <name type="common">Amoeba</name>
    <dbReference type="NCBI Taxonomy" id="5762"/>
    <lineage>
        <taxon>Eukaryota</taxon>
        <taxon>Discoba</taxon>
        <taxon>Heterolobosea</taxon>
        <taxon>Tetramitia</taxon>
        <taxon>Eutetramitia</taxon>
        <taxon>Vahlkampfiidae</taxon>
        <taxon>Naegleria</taxon>
    </lineage>
</organism>
<evidence type="ECO:0000256" key="2">
    <source>
        <dbReference type="ARBA" id="ARBA00022670"/>
    </source>
</evidence>
<dbReference type="GeneID" id="8856305"/>
<dbReference type="AlphaFoldDB" id="D2W4J4"/>
<dbReference type="InterPro" id="IPR000209">
    <property type="entry name" value="Peptidase_S8/S53_dom"/>
</dbReference>
<dbReference type="InterPro" id="IPR022398">
    <property type="entry name" value="Peptidase_S8_His-AS"/>
</dbReference>
<dbReference type="Proteomes" id="UP000006671">
    <property type="component" value="Unassembled WGS sequence"/>
</dbReference>
<dbReference type="GO" id="GO:0004252">
    <property type="term" value="F:serine-type endopeptidase activity"/>
    <property type="evidence" value="ECO:0007669"/>
    <property type="project" value="UniProtKB-UniRule"/>
</dbReference>
<dbReference type="PANTHER" id="PTHR43399">
    <property type="entry name" value="SUBTILISIN-RELATED"/>
    <property type="match status" value="1"/>
</dbReference>
<dbReference type="PROSITE" id="PS00137">
    <property type="entry name" value="SUBTILASE_HIS"/>
    <property type="match status" value="1"/>
</dbReference>
<dbReference type="STRING" id="5762.D2W4J4"/>
<sequence length="1043" mass="116363">MLNTNNNQVLESTTNVYVKVKQSIIVTNEIIQQISKVLSNNNQELKVTARYPKTFITWLNNQQLEKARNELSSIIESIERVPYEHRITFSKLDMNSLLYSNLRIVMKSQEDDSTTSNKRDATTTSSLKSILNIKEEFTLTLQQNIENVKSSTKKRNSQWLKRELENAFTIQVEEEENDVYIIALQNFNVNIWPLLKQEKENQLQVQSSARTNIVNMLNRRRSLEEYSQHYELKEYDDLSQQLGELLLNSLFKENVESISRQFPQELLTFGSNIVIQNGGQSNSGNSGNSNNRFIWDQGITGQNQVIQIIDSGVEVNHCHFFKENENYFTTPNYSNRKIIFYQPVTLWGDKLDNNGHGSHCASIAAGNIDSNDETNPMKQDTGVAPQAKIYVTDVMRSIFFYVSSLNSYLTTAYSRQARISSNSWGCANPFTCYYDCDCYEYETGKPINDTTCLAQYGVKCCQVCNSYDKDASTSDSFTRANDEMLIVFAAGNNGHFSSEGGTILTPSTSKNALTVGAQYAHLQEYTRFNTTPIDEVLFNHENMAYFSARGNTADGRSKPDVVGPGVLIWAAYNKNVTQCTPSVTLTQKSGTSMATPSIAGSAALVRDYLTQNIGLLSIYDKNPQQSISGSLVKAMIIHSAQKMNGFVPMNGVNTAEIPSILQPLSNLPFPNKFNGYGSVNLKNSLLFSNVEESKSLIGSKLFIINRYSLSPNQELNIPFYISNRKSKIPIKVTLTWYDYAGTITDPSTVTMKQLINDIDLYLIKSNSNEIINSNPGVERSTQDDSINTVEKIIISPEQLLQSTTTTTTTTTGGDKRQFTLRIVAKSTNIGSQNFSLVVSGDIEQGLAPSPLLGYKIISKGSILSQNAQSSSLLIPGSIATDRPFQVQQLQPTSNYVLNINNDESQYIIENALNKYDQLQSLQCTVNNMDQNIPASGFVFNSNNVYCFPQGLNGNTKITFSGSDGPIVLKLASNLNSNFITFEFINGATYDNVYWLINNSIAVNGPIYGNILTKGVVNFNVVNLYGSIYNLGGNTLNLNQCNFY</sequence>
<dbReference type="InParanoid" id="D2W4J4"/>
<dbReference type="OrthoDB" id="10256524at2759"/>
<protein>
    <submittedName>
        <fullName evidence="9">Predicted protein</fullName>
    </submittedName>
</protein>
<evidence type="ECO:0000259" key="8">
    <source>
        <dbReference type="Pfam" id="PF00082"/>
    </source>
</evidence>
<dbReference type="KEGG" id="ngr:NAEGRDRAFT_76328"/>
<dbReference type="PROSITE" id="PS00136">
    <property type="entry name" value="SUBTILASE_ASP"/>
    <property type="match status" value="1"/>
</dbReference>
<evidence type="ECO:0000256" key="3">
    <source>
        <dbReference type="ARBA" id="ARBA00022801"/>
    </source>
</evidence>